<dbReference type="GO" id="GO:0003677">
    <property type="term" value="F:DNA binding"/>
    <property type="evidence" value="ECO:0007669"/>
    <property type="project" value="UniProtKB-UniRule"/>
</dbReference>
<evidence type="ECO:0000256" key="3">
    <source>
        <dbReference type="SAM" id="MobiDB-lite"/>
    </source>
</evidence>
<organism evidence="5 6">
    <name type="scientific">Mycena venus</name>
    <dbReference type="NCBI Taxonomy" id="2733690"/>
    <lineage>
        <taxon>Eukaryota</taxon>
        <taxon>Fungi</taxon>
        <taxon>Dikarya</taxon>
        <taxon>Basidiomycota</taxon>
        <taxon>Agaricomycotina</taxon>
        <taxon>Agaricomycetes</taxon>
        <taxon>Agaricomycetidae</taxon>
        <taxon>Agaricales</taxon>
        <taxon>Marasmiineae</taxon>
        <taxon>Mycenaceae</taxon>
        <taxon>Mycena</taxon>
    </lineage>
</organism>
<dbReference type="SMART" id="SM00398">
    <property type="entry name" value="HMG"/>
    <property type="match status" value="1"/>
</dbReference>
<feature type="compositionally biased region" description="Acidic residues" evidence="3">
    <location>
        <begin position="211"/>
        <end position="225"/>
    </location>
</feature>
<comment type="caution">
    <text evidence="5">The sequence shown here is derived from an EMBL/GenBank/DDBJ whole genome shotgun (WGS) entry which is preliminary data.</text>
</comment>
<dbReference type="SUPFAM" id="SSF47095">
    <property type="entry name" value="HMG-box"/>
    <property type="match status" value="1"/>
</dbReference>
<proteinExistence type="predicted"/>
<evidence type="ECO:0000259" key="4">
    <source>
        <dbReference type="PROSITE" id="PS50118"/>
    </source>
</evidence>
<dbReference type="PROSITE" id="PS50118">
    <property type="entry name" value="HMG_BOX_2"/>
    <property type="match status" value="1"/>
</dbReference>
<dbReference type="AlphaFoldDB" id="A0A8H6WYN1"/>
<evidence type="ECO:0000313" key="5">
    <source>
        <dbReference type="EMBL" id="KAF7330886.1"/>
    </source>
</evidence>
<dbReference type="PANTHER" id="PTHR48112">
    <property type="entry name" value="HIGH MOBILITY GROUP PROTEIN DSP1"/>
    <property type="match status" value="1"/>
</dbReference>
<reference evidence="5" key="1">
    <citation type="submission" date="2020-05" db="EMBL/GenBank/DDBJ databases">
        <title>Mycena genomes resolve the evolution of fungal bioluminescence.</title>
        <authorList>
            <person name="Tsai I.J."/>
        </authorList>
    </citation>
    <scope>NUCLEOTIDE SEQUENCE</scope>
    <source>
        <strain evidence="5">CCC161011</strain>
    </source>
</reference>
<feature type="domain" description="HMG box" evidence="4">
    <location>
        <begin position="66"/>
        <end position="134"/>
    </location>
</feature>
<evidence type="ECO:0000256" key="2">
    <source>
        <dbReference type="PROSITE-ProRule" id="PRU00267"/>
    </source>
</evidence>
<dbReference type="InterPro" id="IPR036910">
    <property type="entry name" value="HMG_box_dom_sf"/>
</dbReference>
<feature type="DNA-binding region" description="HMG box" evidence="2">
    <location>
        <begin position="66"/>
        <end position="134"/>
    </location>
</feature>
<evidence type="ECO:0000313" key="6">
    <source>
        <dbReference type="Proteomes" id="UP000620124"/>
    </source>
</evidence>
<dbReference type="EMBL" id="JACAZI010000032">
    <property type="protein sequence ID" value="KAF7330886.1"/>
    <property type="molecule type" value="Genomic_DNA"/>
</dbReference>
<feature type="region of interest" description="Disordered" evidence="3">
    <location>
        <begin position="153"/>
        <end position="230"/>
    </location>
</feature>
<dbReference type="InterPro" id="IPR050342">
    <property type="entry name" value="HMGB"/>
</dbReference>
<accession>A0A8H6WYN1</accession>
<dbReference type="OrthoDB" id="2900339at2759"/>
<keyword evidence="2" id="KW-0539">Nucleus</keyword>
<keyword evidence="6" id="KW-1185">Reference proteome</keyword>
<dbReference type="GO" id="GO:0005634">
    <property type="term" value="C:nucleus"/>
    <property type="evidence" value="ECO:0007669"/>
    <property type="project" value="UniProtKB-UniRule"/>
</dbReference>
<evidence type="ECO:0000256" key="1">
    <source>
        <dbReference type="ARBA" id="ARBA00023125"/>
    </source>
</evidence>
<dbReference type="Gene3D" id="1.10.30.10">
    <property type="entry name" value="High mobility group box domain"/>
    <property type="match status" value="1"/>
</dbReference>
<dbReference type="PANTHER" id="PTHR48112:SF22">
    <property type="entry name" value="MITOCHONDRIAL TRANSCRIPTION FACTOR A, ISOFORM B"/>
    <property type="match status" value="1"/>
</dbReference>
<feature type="region of interest" description="Disordered" evidence="3">
    <location>
        <begin position="28"/>
        <end position="70"/>
    </location>
</feature>
<name>A0A8H6WYN1_9AGAR</name>
<dbReference type="InterPro" id="IPR009071">
    <property type="entry name" value="HMG_box_dom"/>
</dbReference>
<protein>
    <submittedName>
        <fullName evidence="5">Non-histone chromosomal protein 6</fullName>
    </submittedName>
</protein>
<dbReference type="Proteomes" id="UP000620124">
    <property type="component" value="Unassembled WGS sequence"/>
</dbReference>
<dbReference type="Pfam" id="PF00505">
    <property type="entry name" value="HMG_box"/>
    <property type="match status" value="1"/>
</dbReference>
<keyword evidence="1 2" id="KW-0238">DNA-binding</keyword>
<sequence>MASDQHRLELVAGLAAAADALRTSCQGFTAAAEASARPPPREEEEEEPVTNGKRKRVVKKKDPNAPKRPASSYLIFQNEVRKDVKERFPNLNNNELLNVIKNQWADMTEAQRAVYTDKMAKEKERYTAEKEKYDARSPEEVARADAEVAAAAALKKATPRVRKPKAEKPSVSISAPPITQHATSSEHSESDEEESDEPPPRLRPQDTSSESSEEEEDDDDDDSDEGGACTQKGEDAFILHKNRAMPSFPWEKLGAETLRSACEALGPVPAANTNSDAMIAFLKDVETRGLDAVMADGTDMYFDLEPSSCGCQDEWLSPRTRFVLKVTAAVAQDLVRDTGDLAGSFGHVGGVYLAHYINREHLPVGRVAATRWVEGFSIVFDVIHEIFEAGKIPDAREVEETIFLTQHKNNRGELARAYATQGAGYEDVLEALVMGAKYDWEEGDFKEAHCDRSEWDALPTCAKHDFDWSLAEDVLTG</sequence>
<gene>
    <name evidence="5" type="ORF">MVEN_02428100</name>
</gene>